<dbReference type="Proteomes" id="UP001284654">
    <property type="component" value="Unassembled WGS sequence"/>
</dbReference>
<sequence length="218" mass="24500">MNINSQPSNASSSGVRNSLNVSQSVKNKIQKYKPGRVFAADQMRVQGNHETVLRTLSRMVREGEIQRIQNGIYYKPEYSKVLKGKSLPPNVNEVIKVISKKNKEVLQVHGATAANWLGLSTQIPMKKIYYTTGITRELEIAGAKVKLVHSSNKKLFQAHGTEVGLAIAAMHYLGKELVNEQVIQKIKSRLNEQQFEQLKNSPLPSWMKRAVISENNYA</sequence>
<dbReference type="Pfam" id="PF19570">
    <property type="entry name" value="DUF6088"/>
    <property type="match status" value="1"/>
</dbReference>
<protein>
    <submittedName>
        <fullName evidence="2">DUF6088 family protein</fullName>
    </submittedName>
</protein>
<proteinExistence type="predicted"/>
<organism evidence="2 3">
    <name type="scientific">Acinetobacter indicus</name>
    <dbReference type="NCBI Taxonomy" id="756892"/>
    <lineage>
        <taxon>Bacteria</taxon>
        <taxon>Pseudomonadati</taxon>
        <taxon>Pseudomonadota</taxon>
        <taxon>Gammaproteobacteria</taxon>
        <taxon>Moraxellales</taxon>
        <taxon>Moraxellaceae</taxon>
        <taxon>Acinetobacter</taxon>
    </lineage>
</organism>
<comment type="caution">
    <text evidence="2">The sequence shown here is derived from an EMBL/GenBank/DDBJ whole genome shotgun (WGS) entry which is preliminary data.</text>
</comment>
<gene>
    <name evidence="2" type="ORF">MSG88_07700</name>
</gene>
<evidence type="ECO:0000256" key="1">
    <source>
        <dbReference type="SAM" id="MobiDB-lite"/>
    </source>
</evidence>
<reference evidence="2" key="1">
    <citation type="submission" date="2023-10" db="EMBL/GenBank/DDBJ databases">
        <authorList>
            <person name="Sykes E.M.E."/>
            <person name="Khan I.U.H."/>
            <person name="Kumar A."/>
        </authorList>
    </citation>
    <scope>NUCLEOTIDE SEQUENCE</scope>
    <source>
        <strain evidence="2">IK5</strain>
    </source>
</reference>
<feature type="region of interest" description="Disordered" evidence="1">
    <location>
        <begin position="1"/>
        <end position="21"/>
    </location>
</feature>
<evidence type="ECO:0000313" key="3">
    <source>
        <dbReference type="Proteomes" id="UP001284654"/>
    </source>
</evidence>
<name>A0AAW8Z3R7_9GAMM</name>
<accession>A0AAW8Z3R7</accession>
<dbReference type="AlphaFoldDB" id="A0AAW8Z3R7"/>
<dbReference type="RefSeq" id="WP_253167330.1">
    <property type="nucleotide sequence ID" value="NZ_JAMXXI010000005.1"/>
</dbReference>
<evidence type="ECO:0000313" key="2">
    <source>
        <dbReference type="EMBL" id="MDV4315652.1"/>
    </source>
</evidence>
<dbReference type="EMBL" id="JAWJYY010000001">
    <property type="protein sequence ID" value="MDV4315652.1"/>
    <property type="molecule type" value="Genomic_DNA"/>
</dbReference>
<dbReference type="InterPro" id="IPR045738">
    <property type="entry name" value="DUF6088"/>
</dbReference>